<evidence type="ECO:0000313" key="2">
    <source>
        <dbReference type="EMBL" id="KIM37097.1"/>
    </source>
</evidence>
<accession>A0A0C2Y7X9</accession>
<keyword evidence="3" id="KW-1185">Reference proteome</keyword>
<dbReference type="HOGENOM" id="CLU_2469350_0_0_1"/>
<dbReference type="EMBL" id="KN831800">
    <property type="protein sequence ID" value="KIM37097.1"/>
    <property type="molecule type" value="Genomic_DNA"/>
</dbReference>
<organism evidence="2 3">
    <name type="scientific">Hebeloma cylindrosporum</name>
    <dbReference type="NCBI Taxonomy" id="76867"/>
    <lineage>
        <taxon>Eukaryota</taxon>
        <taxon>Fungi</taxon>
        <taxon>Dikarya</taxon>
        <taxon>Basidiomycota</taxon>
        <taxon>Agaricomycotina</taxon>
        <taxon>Agaricomycetes</taxon>
        <taxon>Agaricomycetidae</taxon>
        <taxon>Agaricales</taxon>
        <taxon>Agaricineae</taxon>
        <taxon>Hymenogastraceae</taxon>
        <taxon>Hebeloma</taxon>
    </lineage>
</organism>
<name>A0A0C2Y7X9_HEBCY</name>
<dbReference type="AlphaFoldDB" id="A0A0C2Y7X9"/>
<dbReference type="Proteomes" id="UP000053424">
    <property type="component" value="Unassembled WGS sequence"/>
</dbReference>
<feature type="region of interest" description="Disordered" evidence="1">
    <location>
        <begin position="68"/>
        <end position="88"/>
    </location>
</feature>
<reference evidence="3" key="2">
    <citation type="submission" date="2015-01" db="EMBL/GenBank/DDBJ databases">
        <title>Evolutionary Origins and Diversification of the Mycorrhizal Mutualists.</title>
        <authorList>
            <consortium name="DOE Joint Genome Institute"/>
            <consortium name="Mycorrhizal Genomics Consortium"/>
            <person name="Kohler A."/>
            <person name="Kuo A."/>
            <person name="Nagy L.G."/>
            <person name="Floudas D."/>
            <person name="Copeland A."/>
            <person name="Barry K.W."/>
            <person name="Cichocki N."/>
            <person name="Veneault-Fourrey C."/>
            <person name="LaButti K."/>
            <person name="Lindquist E.A."/>
            <person name="Lipzen A."/>
            <person name="Lundell T."/>
            <person name="Morin E."/>
            <person name="Murat C."/>
            <person name="Riley R."/>
            <person name="Ohm R."/>
            <person name="Sun H."/>
            <person name="Tunlid A."/>
            <person name="Henrissat B."/>
            <person name="Grigoriev I.V."/>
            <person name="Hibbett D.S."/>
            <person name="Martin F."/>
        </authorList>
    </citation>
    <scope>NUCLEOTIDE SEQUENCE [LARGE SCALE GENOMIC DNA]</scope>
    <source>
        <strain evidence="3">h7</strain>
    </source>
</reference>
<evidence type="ECO:0000313" key="3">
    <source>
        <dbReference type="Proteomes" id="UP000053424"/>
    </source>
</evidence>
<sequence length="88" mass="9668">MYRCFLAGFQRLRRAYHLPASTASPCNLGLHGDDRCGRLLVLNCGVLPSANNLRTIYRKKPPVEGFTMEMSGKGAGIEDSNNNLSEPV</sequence>
<reference evidence="2 3" key="1">
    <citation type="submission" date="2014-04" db="EMBL/GenBank/DDBJ databases">
        <authorList>
            <consortium name="DOE Joint Genome Institute"/>
            <person name="Kuo A."/>
            <person name="Gay G."/>
            <person name="Dore J."/>
            <person name="Kohler A."/>
            <person name="Nagy L.G."/>
            <person name="Floudas D."/>
            <person name="Copeland A."/>
            <person name="Barry K.W."/>
            <person name="Cichocki N."/>
            <person name="Veneault-Fourrey C."/>
            <person name="LaButti K."/>
            <person name="Lindquist E.A."/>
            <person name="Lipzen A."/>
            <person name="Lundell T."/>
            <person name="Morin E."/>
            <person name="Murat C."/>
            <person name="Sun H."/>
            <person name="Tunlid A."/>
            <person name="Henrissat B."/>
            <person name="Grigoriev I.V."/>
            <person name="Hibbett D.S."/>
            <person name="Martin F."/>
            <person name="Nordberg H.P."/>
            <person name="Cantor M.N."/>
            <person name="Hua S.X."/>
        </authorList>
    </citation>
    <scope>NUCLEOTIDE SEQUENCE [LARGE SCALE GENOMIC DNA]</scope>
    <source>
        <strain evidence="3">h7</strain>
    </source>
</reference>
<feature type="compositionally biased region" description="Polar residues" evidence="1">
    <location>
        <begin position="79"/>
        <end position="88"/>
    </location>
</feature>
<evidence type="ECO:0000256" key="1">
    <source>
        <dbReference type="SAM" id="MobiDB-lite"/>
    </source>
</evidence>
<gene>
    <name evidence="2" type="ORF">M413DRAFT_281420</name>
</gene>
<protein>
    <submittedName>
        <fullName evidence="2">Uncharacterized protein</fullName>
    </submittedName>
</protein>
<proteinExistence type="predicted"/>